<dbReference type="AlphaFoldDB" id="A0AAJ5X928"/>
<proteinExistence type="predicted"/>
<dbReference type="PANTHER" id="PTHR33154:SF33">
    <property type="entry name" value="TRANSCRIPTIONAL REPRESSOR SDPR"/>
    <property type="match status" value="1"/>
</dbReference>
<dbReference type="InterPro" id="IPR051081">
    <property type="entry name" value="HTH_MetalResp_TranReg"/>
</dbReference>
<dbReference type="InterPro" id="IPR001845">
    <property type="entry name" value="HTH_ArsR_DNA-bd_dom"/>
</dbReference>
<keyword evidence="2" id="KW-0238">DNA-binding</keyword>
<name>A0AAJ5X928_9SPHN</name>
<protein>
    <submittedName>
        <fullName evidence="6">Metalloregulator ArsR/SmtB family transcription factor</fullName>
    </submittedName>
</protein>
<gene>
    <name evidence="6" type="ORF">P0Y56_00600</name>
</gene>
<keyword evidence="3" id="KW-0804">Transcription</keyword>
<evidence type="ECO:0000256" key="4">
    <source>
        <dbReference type="SAM" id="MobiDB-lite"/>
    </source>
</evidence>
<reference evidence="6" key="1">
    <citation type="submission" date="2023-03" db="EMBL/GenBank/DDBJ databases">
        <title>Andean soil-derived lignocellulolytic bacterial consortium as a source of novel taxa and putative plastic-active enzymes.</title>
        <authorList>
            <person name="Diaz-Garcia L."/>
            <person name="Chuvochina M."/>
            <person name="Feuerriegel G."/>
            <person name="Bunk B."/>
            <person name="Sproer C."/>
            <person name="Streit W.R."/>
            <person name="Rodriguez L.M."/>
            <person name="Overmann J."/>
            <person name="Jimenez D.J."/>
        </authorList>
    </citation>
    <scope>NUCLEOTIDE SEQUENCE</scope>
    <source>
        <strain evidence="6">MAG 26</strain>
    </source>
</reference>
<dbReference type="Proteomes" id="UP001218362">
    <property type="component" value="Chromosome"/>
</dbReference>
<dbReference type="InterPro" id="IPR036390">
    <property type="entry name" value="WH_DNA-bd_sf"/>
</dbReference>
<dbReference type="GO" id="GO:0003677">
    <property type="term" value="F:DNA binding"/>
    <property type="evidence" value="ECO:0007669"/>
    <property type="project" value="UniProtKB-KW"/>
</dbReference>
<feature type="compositionally biased region" description="Basic residues" evidence="4">
    <location>
        <begin position="98"/>
        <end position="128"/>
    </location>
</feature>
<keyword evidence="1" id="KW-0805">Transcription regulation</keyword>
<dbReference type="InterPro" id="IPR036388">
    <property type="entry name" value="WH-like_DNA-bd_sf"/>
</dbReference>
<organism evidence="6 7">
    <name type="scientific">Candidatus Andeanibacterium colombiense</name>
    <dbReference type="NCBI Taxonomy" id="3121345"/>
    <lineage>
        <taxon>Bacteria</taxon>
        <taxon>Pseudomonadati</taxon>
        <taxon>Pseudomonadota</taxon>
        <taxon>Alphaproteobacteria</taxon>
        <taxon>Sphingomonadales</taxon>
        <taxon>Sphingomonadaceae</taxon>
        <taxon>Candidatus Andeanibacterium</taxon>
    </lineage>
</organism>
<accession>A0AAJ5X928</accession>
<evidence type="ECO:0000313" key="6">
    <source>
        <dbReference type="EMBL" id="WEK46821.1"/>
    </source>
</evidence>
<evidence type="ECO:0000256" key="3">
    <source>
        <dbReference type="ARBA" id="ARBA00023163"/>
    </source>
</evidence>
<dbReference type="Gene3D" id="1.10.10.10">
    <property type="entry name" value="Winged helix-like DNA-binding domain superfamily/Winged helix DNA-binding domain"/>
    <property type="match status" value="1"/>
</dbReference>
<evidence type="ECO:0000256" key="2">
    <source>
        <dbReference type="ARBA" id="ARBA00023125"/>
    </source>
</evidence>
<feature type="domain" description="HTH arsR-type" evidence="5">
    <location>
        <begin position="1"/>
        <end position="90"/>
    </location>
</feature>
<dbReference type="PRINTS" id="PR00778">
    <property type="entry name" value="HTHARSR"/>
</dbReference>
<dbReference type="GO" id="GO:0003700">
    <property type="term" value="F:DNA-binding transcription factor activity"/>
    <property type="evidence" value="ECO:0007669"/>
    <property type="project" value="InterPro"/>
</dbReference>
<evidence type="ECO:0000259" key="5">
    <source>
        <dbReference type="PROSITE" id="PS50987"/>
    </source>
</evidence>
<dbReference type="PANTHER" id="PTHR33154">
    <property type="entry name" value="TRANSCRIPTIONAL REGULATOR, ARSR FAMILY"/>
    <property type="match status" value="1"/>
</dbReference>
<dbReference type="NCBIfam" id="NF033788">
    <property type="entry name" value="HTH_metalloreg"/>
    <property type="match status" value="1"/>
</dbReference>
<dbReference type="InterPro" id="IPR011991">
    <property type="entry name" value="ArsR-like_HTH"/>
</dbReference>
<dbReference type="Pfam" id="PF12840">
    <property type="entry name" value="HTH_20"/>
    <property type="match status" value="1"/>
</dbReference>
<dbReference type="PROSITE" id="PS50987">
    <property type="entry name" value="HTH_ARSR_2"/>
    <property type="match status" value="1"/>
</dbReference>
<dbReference type="KEGG" id="acob:P0Y56_00600"/>
<dbReference type="SMART" id="SM00418">
    <property type="entry name" value="HTH_ARSR"/>
    <property type="match status" value="1"/>
</dbReference>
<dbReference type="SUPFAM" id="SSF46785">
    <property type="entry name" value="Winged helix' DNA-binding domain"/>
    <property type="match status" value="1"/>
</dbReference>
<dbReference type="EMBL" id="CP119316">
    <property type="protein sequence ID" value="WEK46821.1"/>
    <property type="molecule type" value="Genomic_DNA"/>
</dbReference>
<evidence type="ECO:0000313" key="7">
    <source>
        <dbReference type="Proteomes" id="UP001218362"/>
    </source>
</evidence>
<dbReference type="CDD" id="cd00090">
    <property type="entry name" value="HTH_ARSR"/>
    <property type="match status" value="1"/>
</dbReference>
<feature type="region of interest" description="Disordered" evidence="4">
    <location>
        <begin position="90"/>
        <end position="128"/>
    </location>
</feature>
<sequence length="128" mass="14474">MRIFDILGDPVRRRILELLGTREMSAGELVEAIRGEFGISQPAVSQHLRVLREGGLSVVRAEAQRRLYTLRAEPLAEIEAWLAGFHTKPAKASDKKLRKEAKHGKKRKKHKAALAHLPKVPKRRKSKS</sequence>
<evidence type="ECO:0000256" key="1">
    <source>
        <dbReference type="ARBA" id="ARBA00023015"/>
    </source>
</evidence>